<gene>
    <name evidence="2" type="ORF">FF36_00426</name>
</gene>
<protein>
    <submittedName>
        <fullName evidence="2">Uncharacterized protein</fullName>
    </submittedName>
</protein>
<dbReference type="PATRIC" id="fig|1502723.3.peg.473"/>
<dbReference type="OrthoDB" id="166934at2"/>
<evidence type="ECO:0000313" key="2">
    <source>
        <dbReference type="EMBL" id="KJE25293.1"/>
    </source>
</evidence>
<dbReference type="Gene3D" id="3.90.1720.10">
    <property type="entry name" value="endopeptidase domain like (from Nostoc punctiforme)"/>
    <property type="match status" value="1"/>
</dbReference>
<proteinExistence type="predicted"/>
<reference evidence="3" key="1">
    <citation type="submission" date="2015-02" db="EMBL/GenBank/DDBJ databases">
        <title>Draft Genome of Frankia sp. CpI1-S.</title>
        <authorList>
            <person name="Oshone R.T."/>
            <person name="Ngom M."/>
            <person name="Ghodhbane-Gtari F."/>
            <person name="Gtari M."/>
            <person name="Morris K."/>
            <person name="Thomas K."/>
            <person name="Sen A."/>
            <person name="Tisa L.S."/>
        </authorList>
    </citation>
    <scope>NUCLEOTIDE SEQUENCE [LARGE SCALE GENOMIC DNA]</scope>
    <source>
        <strain evidence="3">CpI1-S</strain>
    </source>
</reference>
<sequence>MTDTEFSAAQLGILARDPVPAGSSVDGQIQRSEILGRAQFWVNHKVTYTQSASAPDPRGRRYRRDCSGLVSMAWHLSSSRTTYTFASWSGKIRLSSLHDLRPGDALLRSEHIELFVKWKNKANHAAGAYVYSFNHTGETVENPTAPTNQGRIGFDTWSELSTYTPIRYRKAVNAPRPTLLAARSAGSAGSPPPNSDGSLVREPDGGINLIVGGVPFELEPAEYAALGSPQVRDIPADTLEDMPELMRDGTIVATGDGTRFLIAGNAKYRLTPADWDALGKPSSVTVPARLVDVLDVVPIDDTFLRDAATHTVWQILGAAKYPLTQAEYTSLGSPAHVDVPAGFLDAVASRTPVGSYFLRDPLSAIVYQVVAGAEHPLSAAEYAALGQPDVIDAPLGFVMTLGPVPREHTYLTRNSDGEIFEVRDGTRRALTADEAAALGEVDCPTVADGFLDAIPNA</sequence>
<dbReference type="RefSeq" id="WP_044883184.1">
    <property type="nucleotide sequence ID" value="NZ_JYFN01000002.1"/>
</dbReference>
<dbReference type="AlphaFoldDB" id="A0A0D8BM44"/>
<evidence type="ECO:0000313" key="3">
    <source>
        <dbReference type="Proteomes" id="UP000032545"/>
    </source>
</evidence>
<organism evidence="2 3">
    <name type="scientific">Frankia torreyi</name>
    <dbReference type="NCBI Taxonomy" id="1856"/>
    <lineage>
        <taxon>Bacteria</taxon>
        <taxon>Bacillati</taxon>
        <taxon>Actinomycetota</taxon>
        <taxon>Actinomycetes</taxon>
        <taxon>Frankiales</taxon>
        <taxon>Frankiaceae</taxon>
        <taxon>Frankia</taxon>
    </lineage>
</organism>
<comment type="caution">
    <text evidence="2">The sequence shown here is derived from an EMBL/GenBank/DDBJ whole genome shotgun (WGS) entry which is preliminary data.</text>
</comment>
<dbReference type="Proteomes" id="UP000032545">
    <property type="component" value="Unassembled WGS sequence"/>
</dbReference>
<dbReference type="EMBL" id="JYFN01000002">
    <property type="protein sequence ID" value="KJE25293.1"/>
    <property type="molecule type" value="Genomic_DNA"/>
</dbReference>
<name>A0A0D8BM44_9ACTN</name>
<accession>A0A0D8BM44</accession>
<evidence type="ECO:0000256" key="1">
    <source>
        <dbReference type="SAM" id="MobiDB-lite"/>
    </source>
</evidence>
<keyword evidence="3" id="KW-1185">Reference proteome</keyword>
<feature type="region of interest" description="Disordered" evidence="1">
    <location>
        <begin position="182"/>
        <end position="202"/>
    </location>
</feature>
<reference evidence="2 3" key="2">
    <citation type="journal article" date="2016" name="Genome Announc.">
        <title>Permanent Draft Genome Sequences for Two Variants of Frankia sp. Strain CpI1, the First Frankia Strain Isolated from Root Nodules of Comptonia peregrina.</title>
        <authorList>
            <person name="Oshone R."/>
            <person name="Hurst S.G.IV."/>
            <person name="Abebe-Akele F."/>
            <person name="Simpson S."/>
            <person name="Morris K."/>
            <person name="Thomas W.K."/>
            <person name="Tisa L.S."/>
        </authorList>
    </citation>
    <scope>NUCLEOTIDE SEQUENCE [LARGE SCALE GENOMIC DNA]</scope>
    <source>
        <strain evidence="3">CpI1-S</strain>
    </source>
</reference>